<dbReference type="EMBL" id="JAACYS010000125">
    <property type="protein sequence ID" value="NCU19090.1"/>
    <property type="molecule type" value="Genomic_DNA"/>
</dbReference>
<dbReference type="CDD" id="cd16359">
    <property type="entry name" value="VOC_BsCatE_like_C"/>
    <property type="match status" value="1"/>
</dbReference>
<name>A0ABX0ACB9_9BACI</name>
<dbReference type="PANTHER" id="PTHR43279:SF1">
    <property type="entry name" value="CATECHOL-2,3-DIOXYGENASE"/>
    <property type="match status" value="1"/>
</dbReference>
<reference evidence="2 3" key="1">
    <citation type="submission" date="2020-01" db="EMBL/GenBank/DDBJ databases">
        <title>A novel Bacillus sp. from Pasinler.</title>
        <authorList>
            <person name="Adiguzel A."/>
            <person name="Ay H."/>
            <person name="Baltaci M.O."/>
        </authorList>
    </citation>
    <scope>NUCLEOTIDE SEQUENCE [LARGE SCALE GENOMIC DNA]</scope>
    <source>
        <strain evidence="2 3">P1</strain>
    </source>
</reference>
<dbReference type="InterPro" id="IPR029068">
    <property type="entry name" value="Glyas_Bleomycin-R_OHBP_Dase"/>
</dbReference>
<dbReference type="PANTHER" id="PTHR43279">
    <property type="entry name" value="CATECHOL-2,3-DIOXYGENASE"/>
    <property type="match status" value="1"/>
</dbReference>
<comment type="caution">
    <text evidence="2">The sequence shown here is derived from an EMBL/GenBank/DDBJ whole genome shotgun (WGS) entry which is preliminary data.</text>
</comment>
<evidence type="ECO:0000313" key="2">
    <source>
        <dbReference type="EMBL" id="NCU19090.1"/>
    </source>
</evidence>
<protein>
    <submittedName>
        <fullName evidence="2">VOC family protein</fullName>
    </submittedName>
</protein>
<dbReference type="Gene3D" id="3.10.180.10">
    <property type="entry name" value="2,3-Dihydroxybiphenyl 1,2-Dioxygenase, domain 1"/>
    <property type="match status" value="2"/>
</dbReference>
<dbReference type="Pfam" id="PF00903">
    <property type="entry name" value="Glyoxalase"/>
    <property type="match status" value="2"/>
</dbReference>
<proteinExistence type="predicted"/>
<keyword evidence="3" id="KW-1185">Reference proteome</keyword>
<evidence type="ECO:0000313" key="3">
    <source>
        <dbReference type="Proteomes" id="UP000743899"/>
    </source>
</evidence>
<organism evidence="2 3">
    <name type="scientific">Pallidibacillus pasinlerensis</name>
    <dbReference type="NCBI Taxonomy" id="2703818"/>
    <lineage>
        <taxon>Bacteria</taxon>
        <taxon>Bacillati</taxon>
        <taxon>Bacillota</taxon>
        <taxon>Bacilli</taxon>
        <taxon>Bacillales</taxon>
        <taxon>Bacillaceae</taxon>
        <taxon>Pallidibacillus</taxon>
    </lineage>
</organism>
<dbReference type="Proteomes" id="UP000743899">
    <property type="component" value="Unassembled WGS sequence"/>
</dbReference>
<dbReference type="InterPro" id="IPR004360">
    <property type="entry name" value="Glyas_Fos-R_dOase_dom"/>
</dbReference>
<feature type="domain" description="VOC" evidence="1">
    <location>
        <begin position="167"/>
        <end position="281"/>
    </location>
</feature>
<dbReference type="CDD" id="cd07255">
    <property type="entry name" value="VOC_BsCatE_like_N"/>
    <property type="match status" value="1"/>
</dbReference>
<dbReference type="InterPro" id="IPR037523">
    <property type="entry name" value="VOC_core"/>
</dbReference>
<dbReference type="PROSITE" id="PS51819">
    <property type="entry name" value="VOC"/>
    <property type="match status" value="2"/>
</dbReference>
<evidence type="ECO:0000259" key="1">
    <source>
        <dbReference type="PROSITE" id="PS51819"/>
    </source>
</evidence>
<dbReference type="RefSeq" id="WP_161921908.1">
    <property type="nucleotide sequence ID" value="NZ_JAACYS010000125.1"/>
</dbReference>
<sequence length="281" mass="31202">MSKFHQPPAIYVNEVNIKVSNLAKSIQFYEEIIGLKVLSQTETTANLTADGKTTLVSLTQIENALPKSRTAGLYHFAILLPSRKNLAVFLRHLIQSGYPFGAGDHLVSEALYLNDPDGNGIEVYSDRPASKWAWKDDLVIMSTEQIDAKGILAESQSPWNGLPAGTIMGHIHLHVSNLQEAEDFYTKGLGFDVVSYYPQAVFMASEKYHHHIAINTWAGIGAPPTPENGVGLNWYEVVYPNGNARKETVERLQSLGYKVKEESDYYVTSDPSGNKIRLLVH</sequence>
<feature type="domain" description="VOC" evidence="1">
    <location>
        <begin position="11"/>
        <end position="126"/>
    </location>
</feature>
<accession>A0ABX0ACB9</accession>
<gene>
    <name evidence="2" type="ORF">GW534_15685</name>
</gene>
<dbReference type="SUPFAM" id="SSF54593">
    <property type="entry name" value="Glyoxalase/Bleomycin resistance protein/Dihydroxybiphenyl dioxygenase"/>
    <property type="match status" value="2"/>
</dbReference>